<evidence type="ECO:0000256" key="5">
    <source>
        <dbReference type="ARBA" id="ARBA00054155"/>
    </source>
</evidence>
<dbReference type="Gene3D" id="1.10.1200.10">
    <property type="entry name" value="ACP-like"/>
    <property type="match status" value="4"/>
</dbReference>
<evidence type="ECO:0000256" key="6">
    <source>
        <dbReference type="PROSITE-ProRule" id="PRU01363"/>
    </source>
</evidence>
<dbReference type="CDD" id="cd05195">
    <property type="entry name" value="enoyl_red"/>
    <property type="match status" value="1"/>
</dbReference>
<dbReference type="Gene3D" id="3.40.47.10">
    <property type="match status" value="3"/>
</dbReference>
<keyword evidence="1" id="KW-0596">Phosphopantetheine</keyword>
<dbReference type="InterPro" id="IPR049900">
    <property type="entry name" value="PKS_mFAS_DH"/>
</dbReference>
<feature type="domain" description="Ketosynthase family 3 (KS3)" evidence="9">
    <location>
        <begin position="68"/>
        <end position="490"/>
    </location>
</feature>
<dbReference type="PROSITE" id="PS00606">
    <property type="entry name" value="KS3_1"/>
    <property type="match status" value="3"/>
</dbReference>
<dbReference type="SUPFAM" id="SSF53901">
    <property type="entry name" value="Thiolase-like"/>
    <property type="match status" value="3"/>
</dbReference>
<gene>
    <name evidence="11" type="ORF">DB30_07266</name>
</gene>
<dbReference type="GO" id="GO:0006633">
    <property type="term" value="P:fatty acid biosynthetic process"/>
    <property type="evidence" value="ECO:0007669"/>
    <property type="project" value="InterPro"/>
</dbReference>
<dbReference type="Pfam" id="PF22621">
    <property type="entry name" value="CurL-like_PKS_C"/>
    <property type="match status" value="1"/>
</dbReference>
<dbReference type="Pfam" id="PF02801">
    <property type="entry name" value="Ketoacyl-synt_C"/>
    <property type="match status" value="3"/>
</dbReference>
<dbReference type="InterPro" id="IPR016035">
    <property type="entry name" value="Acyl_Trfase/lysoPLipase"/>
</dbReference>
<keyword evidence="3" id="KW-0808">Transferase</keyword>
<evidence type="ECO:0000256" key="4">
    <source>
        <dbReference type="ARBA" id="ARBA00023268"/>
    </source>
</evidence>
<organism evidence="11 12">
    <name type="scientific">Enhygromyxa salina</name>
    <dbReference type="NCBI Taxonomy" id="215803"/>
    <lineage>
        <taxon>Bacteria</taxon>
        <taxon>Pseudomonadati</taxon>
        <taxon>Myxococcota</taxon>
        <taxon>Polyangia</taxon>
        <taxon>Nannocystales</taxon>
        <taxon>Nannocystaceae</taxon>
        <taxon>Enhygromyxa</taxon>
    </lineage>
</organism>
<dbReference type="SMART" id="SM00826">
    <property type="entry name" value="PKS_DH"/>
    <property type="match status" value="2"/>
</dbReference>
<feature type="active site" description="Proton donor; for dehydratase activity" evidence="6">
    <location>
        <position position="1472"/>
    </location>
</feature>
<dbReference type="GO" id="GO:0004312">
    <property type="term" value="F:fatty acid synthase activity"/>
    <property type="evidence" value="ECO:0007669"/>
    <property type="project" value="TreeGrafter"/>
</dbReference>
<dbReference type="InterPro" id="IPR020807">
    <property type="entry name" value="PKS_DH"/>
</dbReference>
<dbReference type="InterPro" id="IPR011032">
    <property type="entry name" value="GroES-like_sf"/>
</dbReference>
<dbReference type="InterPro" id="IPR036291">
    <property type="entry name" value="NAD(P)-bd_dom_sf"/>
</dbReference>
<dbReference type="InterPro" id="IPR001227">
    <property type="entry name" value="Ac_transferase_dom_sf"/>
</dbReference>
<dbReference type="SMART" id="SM00823">
    <property type="entry name" value="PKS_PP"/>
    <property type="match status" value="4"/>
</dbReference>
<dbReference type="SMART" id="SM00827">
    <property type="entry name" value="PKS_AT"/>
    <property type="match status" value="4"/>
</dbReference>
<dbReference type="InterPro" id="IPR042104">
    <property type="entry name" value="PKS_dehydratase_sf"/>
</dbReference>
<dbReference type="GO" id="GO:0016491">
    <property type="term" value="F:oxidoreductase activity"/>
    <property type="evidence" value="ECO:0007669"/>
    <property type="project" value="InterPro"/>
</dbReference>
<feature type="region of interest" description="C-terminal hotdog fold" evidence="6">
    <location>
        <begin position="4360"/>
        <end position="4503"/>
    </location>
</feature>
<dbReference type="Pfam" id="PF00698">
    <property type="entry name" value="Acyl_transf_1"/>
    <property type="match status" value="4"/>
</dbReference>
<dbReference type="FunFam" id="3.40.50.720:FF:000209">
    <property type="entry name" value="Polyketide synthase Pks12"/>
    <property type="match status" value="1"/>
</dbReference>
<dbReference type="InterPro" id="IPR057326">
    <property type="entry name" value="KR_dom"/>
</dbReference>
<dbReference type="InterPro" id="IPR014031">
    <property type="entry name" value="Ketoacyl_synth_C"/>
</dbReference>
<feature type="domain" description="PKS/mFAS DH" evidence="10">
    <location>
        <begin position="4209"/>
        <end position="4503"/>
    </location>
</feature>
<feature type="compositionally biased region" description="Pro residues" evidence="7">
    <location>
        <begin position="5421"/>
        <end position="5431"/>
    </location>
</feature>
<dbReference type="PANTHER" id="PTHR43775:SF37">
    <property type="entry name" value="SI:DKEY-61P9.11"/>
    <property type="match status" value="1"/>
</dbReference>
<dbReference type="Pfam" id="PF13602">
    <property type="entry name" value="ADH_zinc_N_2"/>
    <property type="match status" value="1"/>
</dbReference>
<dbReference type="Pfam" id="PF00550">
    <property type="entry name" value="PP-binding"/>
    <property type="match status" value="4"/>
</dbReference>
<feature type="domain" description="Carrier" evidence="8">
    <location>
        <begin position="2005"/>
        <end position="2081"/>
    </location>
</feature>
<dbReference type="Gene3D" id="3.40.50.720">
    <property type="entry name" value="NAD(P)-binding Rossmann-like Domain"/>
    <property type="match status" value="4"/>
</dbReference>
<dbReference type="InterPro" id="IPR049551">
    <property type="entry name" value="PKS_DH_C"/>
</dbReference>
<feature type="region of interest" description="C-terminal hotdog fold" evidence="6">
    <location>
        <begin position="1414"/>
        <end position="1549"/>
    </location>
</feature>
<dbReference type="Pfam" id="PF08240">
    <property type="entry name" value="ADH_N"/>
    <property type="match status" value="1"/>
</dbReference>
<feature type="active site" description="Proton acceptor; for dehydratase activity" evidence="6">
    <location>
        <position position="4247"/>
    </location>
</feature>
<evidence type="ECO:0000256" key="2">
    <source>
        <dbReference type="ARBA" id="ARBA00022553"/>
    </source>
</evidence>
<dbReference type="Gene3D" id="3.10.129.110">
    <property type="entry name" value="Polyketide synthase dehydratase"/>
    <property type="match status" value="2"/>
</dbReference>
<dbReference type="Pfam" id="PF00109">
    <property type="entry name" value="ketoacyl-synt"/>
    <property type="match status" value="3"/>
</dbReference>
<feature type="domain" description="Ketosynthase family 3 (KS3)" evidence="9">
    <location>
        <begin position="2098"/>
        <end position="2518"/>
    </location>
</feature>
<evidence type="ECO:0000259" key="9">
    <source>
        <dbReference type="PROSITE" id="PS52004"/>
    </source>
</evidence>
<dbReference type="InterPro" id="IPR032821">
    <property type="entry name" value="PKS_assoc"/>
</dbReference>
<evidence type="ECO:0000259" key="8">
    <source>
        <dbReference type="PROSITE" id="PS50075"/>
    </source>
</evidence>
<feature type="domain" description="Carrier" evidence="8">
    <location>
        <begin position="5332"/>
        <end position="5409"/>
    </location>
</feature>
<dbReference type="InterPro" id="IPR016036">
    <property type="entry name" value="Malonyl_transacylase_ACP-bd"/>
</dbReference>
<keyword evidence="4" id="KW-0511">Multifunctional enzyme</keyword>
<evidence type="ECO:0000313" key="11">
    <source>
        <dbReference type="EMBL" id="KIG14079.1"/>
    </source>
</evidence>
<dbReference type="InterPro" id="IPR036736">
    <property type="entry name" value="ACP-like_sf"/>
</dbReference>
<dbReference type="Gene3D" id="3.30.70.3290">
    <property type="match status" value="3"/>
</dbReference>
<dbReference type="InterPro" id="IPR018201">
    <property type="entry name" value="Ketoacyl_synth_AS"/>
</dbReference>
<dbReference type="Gene3D" id="3.40.366.10">
    <property type="entry name" value="Malonyl-Coenzyme A Acyl Carrier Protein, domain 2"/>
    <property type="match status" value="4"/>
</dbReference>
<dbReference type="InterPro" id="IPR013968">
    <property type="entry name" value="PKS_KR"/>
</dbReference>
<dbReference type="SUPFAM" id="SSF51735">
    <property type="entry name" value="NAD(P)-binding Rossmann-fold domains"/>
    <property type="match status" value="5"/>
</dbReference>
<dbReference type="Gene3D" id="3.90.180.10">
    <property type="entry name" value="Medium-chain alcohol dehydrogenases, catalytic domain"/>
    <property type="match status" value="1"/>
</dbReference>
<feature type="region of interest" description="N-terminal hotdog fold" evidence="6">
    <location>
        <begin position="1280"/>
        <end position="1403"/>
    </location>
</feature>
<dbReference type="PANTHER" id="PTHR43775">
    <property type="entry name" value="FATTY ACID SYNTHASE"/>
    <property type="match status" value="1"/>
</dbReference>
<evidence type="ECO:0000256" key="3">
    <source>
        <dbReference type="ARBA" id="ARBA00022679"/>
    </source>
</evidence>
<dbReference type="SMART" id="SM00822">
    <property type="entry name" value="PKS_KR"/>
    <property type="match status" value="2"/>
</dbReference>
<dbReference type="InterPro" id="IPR014030">
    <property type="entry name" value="Ketoacyl_synth_N"/>
</dbReference>
<dbReference type="InterPro" id="IPR020841">
    <property type="entry name" value="PKS_Beta-ketoAc_synthase_dom"/>
</dbReference>
<feature type="region of interest" description="Disordered" evidence="7">
    <location>
        <begin position="5417"/>
        <end position="5439"/>
    </location>
</feature>
<dbReference type="FunFam" id="3.40.47.10:FF:000019">
    <property type="entry name" value="Polyketide synthase type I"/>
    <property type="match status" value="3"/>
</dbReference>
<name>A0A0C1Z8Z2_9BACT</name>
<dbReference type="InterPro" id="IPR020806">
    <property type="entry name" value="PKS_PP-bd"/>
</dbReference>
<proteinExistence type="predicted"/>
<dbReference type="InterPro" id="IPR020843">
    <property type="entry name" value="ER"/>
</dbReference>
<dbReference type="InterPro" id="IPR013154">
    <property type="entry name" value="ADH-like_N"/>
</dbReference>
<dbReference type="SUPFAM" id="SSF55048">
    <property type="entry name" value="Probable ACP-binding domain of malonyl-CoA ACP transacylase"/>
    <property type="match status" value="3"/>
</dbReference>
<feature type="domain" description="PKS/mFAS DH" evidence="10">
    <location>
        <begin position="1280"/>
        <end position="1549"/>
    </location>
</feature>
<dbReference type="InterPro" id="IPR006162">
    <property type="entry name" value="Ppantetheine_attach_site"/>
</dbReference>
<dbReference type="SUPFAM" id="SSF52151">
    <property type="entry name" value="FabD/lysophospholipase-like"/>
    <property type="match status" value="4"/>
</dbReference>
<comment type="caution">
    <text evidence="11">The sequence shown here is derived from an EMBL/GenBank/DDBJ whole genome shotgun (WGS) entry which is preliminary data.</text>
</comment>
<feature type="active site" description="Proton donor; for dehydratase activity" evidence="6">
    <location>
        <position position="4420"/>
    </location>
</feature>
<dbReference type="InterPro" id="IPR050091">
    <property type="entry name" value="PKS_NRPS_Biosynth_Enz"/>
</dbReference>
<dbReference type="Pfam" id="PF16197">
    <property type="entry name" value="KAsynt_C_assoc"/>
    <property type="match status" value="3"/>
</dbReference>
<feature type="domain" description="Carrier" evidence="8">
    <location>
        <begin position="1"/>
        <end position="54"/>
    </location>
</feature>
<feature type="region of interest" description="N-terminal hotdog fold" evidence="6">
    <location>
        <begin position="4209"/>
        <end position="4345"/>
    </location>
</feature>
<evidence type="ECO:0000256" key="1">
    <source>
        <dbReference type="ARBA" id="ARBA00022450"/>
    </source>
</evidence>
<dbReference type="InterPro" id="IPR016039">
    <property type="entry name" value="Thiolase-like"/>
</dbReference>
<dbReference type="PROSITE" id="PS00012">
    <property type="entry name" value="PHOSPHOPANTETHEINE"/>
    <property type="match status" value="1"/>
</dbReference>
<feature type="domain" description="Carrier" evidence="8">
    <location>
        <begin position="3212"/>
        <end position="3289"/>
    </location>
</feature>
<dbReference type="SUPFAM" id="SSF50129">
    <property type="entry name" value="GroES-like"/>
    <property type="match status" value="1"/>
</dbReference>
<dbReference type="GO" id="GO:0004315">
    <property type="term" value="F:3-oxoacyl-[acyl-carrier-protein] synthase activity"/>
    <property type="evidence" value="ECO:0007669"/>
    <property type="project" value="InterPro"/>
</dbReference>
<feature type="domain" description="Ketosynthase family 3 (KS3)" evidence="9">
    <location>
        <begin position="3336"/>
        <end position="3760"/>
    </location>
</feature>
<dbReference type="Pfam" id="PF21089">
    <property type="entry name" value="PKS_DH_N"/>
    <property type="match status" value="2"/>
</dbReference>
<dbReference type="SMART" id="SM00825">
    <property type="entry name" value="PKS_KS"/>
    <property type="match status" value="3"/>
</dbReference>
<dbReference type="PROSITE" id="PS50075">
    <property type="entry name" value="CARRIER"/>
    <property type="match status" value="4"/>
</dbReference>
<feature type="active site" description="Proton acceptor; for dehydratase activity" evidence="6">
    <location>
        <position position="1315"/>
    </location>
</feature>
<dbReference type="FunFam" id="3.40.366.10:FF:000002">
    <property type="entry name" value="Probable polyketide synthase 2"/>
    <property type="match status" value="1"/>
</dbReference>
<dbReference type="CDD" id="cd00833">
    <property type="entry name" value="PKS"/>
    <property type="match status" value="3"/>
</dbReference>
<dbReference type="SMART" id="SM01294">
    <property type="entry name" value="PKS_PP_betabranch"/>
    <property type="match status" value="1"/>
</dbReference>
<dbReference type="SUPFAM" id="SSF47336">
    <property type="entry name" value="ACP-like"/>
    <property type="match status" value="4"/>
</dbReference>
<dbReference type="InterPro" id="IPR014043">
    <property type="entry name" value="Acyl_transferase_dom"/>
</dbReference>
<dbReference type="InterPro" id="IPR049552">
    <property type="entry name" value="PKS_DH_N"/>
</dbReference>
<evidence type="ECO:0000313" key="12">
    <source>
        <dbReference type="Proteomes" id="UP000031599"/>
    </source>
</evidence>
<dbReference type="CDD" id="cd08955">
    <property type="entry name" value="KR_2_FAS_SDR_x"/>
    <property type="match status" value="1"/>
</dbReference>
<reference evidence="11 12" key="1">
    <citation type="submission" date="2014-12" db="EMBL/GenBank/DDBJ databases">
        <title>Genome assembly of Enhygromyxa salina DSM 15201.</title>
        <authorList>
            <person name="Sharma G."/>
            <person name="Subramanian S."/>
        </authorList>
    </citation>
    <scope>NUCLEOTIDE SEQUENCE [LARGE SCALE GENOMIC DNA]</scope>
    <source>
        <strain evidence="11 12">DSM 15201</strain>
    </source>
</reference>
<dbReference type="InterPro" id="IPR009081">
    <property type="entry name" value="PP-bd_ACP"/>
</dbReference>
<accession>A0A0C1Z8Z2</accession>
<dbReference type="GO" id="GO:0031177">
    <property type="term" value="F:phosphopantetheine binding"/>
    <property type="evidence" value="ECO:0007669"/>
    <property type="project" value="InterPro"/>
</dbReference>
<dbReference type="Pfam" id="PF08659">
    <property type="entry name" value="KR"/>
    <property type="match status" value="2"/>
</dbReference>
<dbReference type="Proteomes" id="UP000031599">
    <property type="component" value="Unassembled WGS sequence"/>
</dbReference>
<evidence type="ECO:0000256" key="7">
    <source>
        <dbReference type="SAM" id="MobiDB-lite"/>
    </source>
</evidence>
<dbReference type="PROSITE" id="PS52004">
    <property type="entry name" value="KS3_2"/>
    <property type="match status" value="3"/>
</dbReference>
<dbReference type="Pfam" id="PF14765">
    <property type="entry name" value="PS-DH"/>
    <property type="match status" value="2"/>
</dbReference>
<comment type="function">
    <text evidence="5">Involved in production of the polyketide antibiotic thailandamide.</text>
</comment>
<protein>
    <submittedName>
        <fullName evidence="11">Malonyl CoA-acyl carrier protein transacylase</fullName>
    </submittedName>
</protein>
<dbReference type="PROSITE" id="PS52019">
    <property type="entry name" value="PKS_MFAS_DH"/>
    <property type="match status" value="2"/>
</dbReference>
<keyword evidence="2" id="KW-0597">Phosphoprotein</keyword>
<sequence>MLLDRRLRDQGLDSVLALALLTKLEAHVGRSLSTTTPWRYPTIDALVHYLEGGGPQATHPAELTASVNEPVAIVGLGCRFPGAASPEAFWRLLHDGVDAITEVPLERWDPARWYDSDPTAVGKSATRWGGYLDQVDRFDPGFFNISPRETREMDPQQRLFLEVAWEALENGGIVPRSLVHSSTAVFAGAMWNDWDRVVGDDPTRVEQHSATGHDPGIIAGRLSYLLGVRGPSLTVNTACSSSLVAVHLAVQSLQRGECTRALAGAVNLLLSPLSSVAMSKFGAMAPDGRCKAFDARANGYVRGEGVGVVLLEPLSLALERGAPIYALIRGSAINNDGYSNGLTAPSGDAQEAVISRAWAVAGLPPAEVDFVETHGPGTYLGDPIEAEAIGAVFSPGREAPLVIGSVKTNLGHLEAAAGMAGLIKTTLALHHGFIPPNLHFETPNPHIDFDRLQLRVPTQMLEWPERERPRLAGVSSFGFGGTNAHVALTSAPGALRSSSSVHMTQERAPLAPASCDLVFVFSGHGGQWLGMGQALLHREPDFRAAVEACDAALRPLIGWSALERLCGSEPGESPDVIQPLLFTIQVALARTLAAYGVRPDKVIGQSIGEVAAAHVAGHLSLEDAASVIAARARLAAAHLAGTGEVMVVRLPLEQLETLPAGLSIAGKIAPRRTLVTGSPSSLDAAAKLFEAQGVRCGRGRVGYASHSPLVEPILDELRAALADITPCAGAIPWWSTTLDGWASPQVAGADYWAKNLRLPFDLLNGVRELGRGRPAVFVEIGPHPVLGSAIRETLETIETIETIDGPVDALACTHREQDEYVDFHALLETLHERGLVQPPTPRGPTIVPVTATTPEGLQRAALDLHGYLARNPSVAMQDLAWTMLRHRPHHRYRAAWVVADRETLLRGLTQLDSSSSDSASGAPVVHRGNAREGGKVAFVFPGQGAQWVGMGRRLLASAPAFARALDACDAALLPETGWSVREVLLGVPGAPTLERIDVIQPTLWAMMVSLAGLWRSWGIEPDMVIGHSQGEIAAACIAGSLSLTDGAAVVARRSRLLLGIAGRGAMAAVGLGLEALIELLPDELSLAVVNDGESSVVAGDPAAVTAWVEQLRERDIFARKIDVDIASHSAQIDELRDALYEELDALTPVNAAVPMISTVFDREFDGEELDGSYWIENLRRPVRFDRALRRAINDGAQIFIEVSPHPLLTGVIERGLAELGDRGTVVGSLRREHDEVEALLESLAELFVAGVPFDTRTLLSPANIAPLPTSVFNRERFWPPPASSARSTGPRPSAAGGWVLELELDHHRQRWLADHRVHGEIAVPGIAMIMWMREVIASVPGSWEVKNAVLETPLILDGHARAVQVSAIREAEGYAVELFATKSLDDTWVRHAKARLQRSAEFPVGEMPTLDEAATEPAPYAKWAEAGNDYGPAFRGIERLLRDGDTIIADLALPDGVDQAGSERGVHPALLDAALQLLFVDAPMDGQANALFTADLRLFRTQAKRVRAVASRPRGPLSGDITLWDRSDGGLLAHIGDVSLLPVDRADLAASEPVGALQLSWRPEPLGMVSPSDRCVIVVDEITPLGEELSYLLHDAGSDVELVLREDLAPTLRAGERAHVIALWTTPEGPADQAAVTLTRAAVEVLRAVVDAGATSTWVTCGAQVFPGSPGHAGSPALAALWGLGRVLQREHPELSHRMIDLADEQAVALLSDALFVDDHEEQVAIVNGRRLVRRLVPAAPGAETSWAGGRVLITGGTGFVGRQLARYLIETAGAEQVILASRSDPSLAARDQLGDLGEAIRFARCDVTDRASLEALLATLPELTGVIHGAMALHDAPLATLTREQIDAVMAPKVTGAVLLHELCQAHAIERFVLLSSMASVLGNPGQGAYAAANAFLDTLAEQRHAAGLPGQSQSWGIWTNQSQRLTEHDRERFRRSGVRPLDANEGVQWFGAAWKMDAPHLVLVPVDWDQFSDSLSWTPPLLEDLVTKILPAPSAPRTTEVIANVAALERAVEAEVLEILGQERGLAHDVGFAEQGMDSLMAVTLRSRLEQRLHLQLSATIAFNYPTLPRLVRHLGELLGLTVEQQVARQIVASDHAAIAVIGMACRFPGADSAEDLWSMLLAGTDAVVPIPGERFDIEPWYDPDPDAPGRTYVREAGLIDEVDAFDLGYFRISPREALSMDPQQGLLLEVGVNALEDAGVTLSGLEDSSAGVFVGALNYDHGAKLLGRAEADWVDGFTASGTRSSVLSGRLSHFLGVHGPSLTVDTACSSSMTAIHLAVRSLRAGECDLAIAGGVNALLSPLTLVERSKNRMFSPTGRCRPFDAGADGIAIGEGCGMVVLKPLGEAMLAGDRIRAIIRGSALNHDGRTSGLTVPNGLAQRALLRSAITEAGVQPEEVGYVEAHGTGTSLGDPIELEALSKAMRLADDTPLWVGSLKANLGHLESASGVAGFIKTVLALEHRMIPPQIHFDRGNPMVPWDSSPLRVPQYATDFTSQFAGVSSFGFSGTNVHVILERGLSVEEHPPSPDPSLLLLSARDEHALEQLRERWSALLAGDHPPLADLCHTAARRRGNHPWRLAAAGDGATELGERLRAAPMVHAGRSTPSVVFVFAGQGGVYKGMGRQLLESSTEVRQILEDIDGLVLSLGGTSVLDALRDEDLDLTEIAQPAIFALQVGLVTWFASHGIRPDAVVGHSVGELAAAWACGALPLFEACHIVTMRAGVMANLRGSGAMLALAITPDEARALGVPNVSVAAINGPSSCVLAGPHAALEQLRAKFSSTGRFARWVTTDYAFHSPAVTAASVRLRKFAGNVETEPATLAFYSTVDGARRDEPLDLDYWVRNMCQPVRFAAAIEAIASEMDAVFVELGPHPALQIPIAQVLAARGTDHDAARSAIVSSLRRDGNARLELAEAAGRLHGLGVAVELDRLIPPANVTSLPAYPWQRQRHRLPDPVPATRTQGPPGKILVAPAGWTGLVRLDQPRPTWEARPVDRNQLDAGALIALLLALVDAPLVDALMAASTHNADRVHVTRTRDGVEVWSDDGKGWRELLNANLGAPAAPESWSSDAAWEPFPRDQLEAELAAIQRSLGADVVVIERAGASWRLGLDGVTTLRAFELARSLGSLIHGGPRVLGGWGRLQGRATPSRVGALVVTHTRIAMFDPDDRELLVVEATQWDHDDRPPSSRAATPPELATPTTALLEQLERLSQSEREHALADWIEAQAKTALMLETELPRDEGLFSLGMDSLLAISLLTSLGKALAVSLPSTLVFEHPSVSALARAALGFVDWGTPSAMAMVGPPQPTARGLVVRETQIEPQTELGQPIQAGKDPRLDEPIAIVGVACRLPGADSVDAFWNLLEAGVDAITPVPADRWDAQAWTDADPDHLGRMVSAEGGFLGDLTHFDPAFFGISAREAERMDPQQRLLLEVGHEALEQAGWPASSLRGTQTGVFVGIGTEDFAQLKFHGGAAEDIGAYDFTGTDTSVAAGRLSHTWGLEGPCMAIDTACSSSLVALHLAAQSLRLGECDRALVAGVNVILAPELGVFLSRARAMSPSGRCRTFDSAADGYVRGEGCVVLAVRRLSDAERAGDRILALIRGSAVRHDGHASGLTVPNPASQTAVIRAALASARVEPGEVSMIEAHGTGTPLGDPIEVRALTEVFGGRAERLWLGSHKTNLGHLESAAGITGVLKVVLALRHRVVPPHLNLDTLNPNIDLGPLRAEIPTRAVAWDAPKGGRRLAGVSSFGFGGTNVHIVLEQAPTPATLAPRVASRPADADEALYLLPLSGRSLAAVTARAQAIASRLQPDTTARELDDIARTLGAHRDHHPLRIAALGGRDELPGLLRQAEPTKVGRHARLIFVFSGQGSHTLGMAQELYAHEPVFRAAIDSIAAAFEPTLGWSVSAKLVASDPAQTEAHARNLERAEFVQPLLCAIQIALAQLLESWGLRPDGVVGHSMGEIAAAVISGALEPADAGRVIESRSRLVTERAPAGGMAVVELSRAEAEAEIGDELCVAAVNGPQTVLLAGAPEALDRFGVELQARGRFFRRVAIGYASHSPGMDALIEPLQAALQGLRPGPATTTMYSTVRARAVTGTELDPTYWSDNLRSPVRFDEVVLELLSRGPVTFVEIGPHPVLGYGIKQWCEAHEGRSVCLPSLRHDASDRRSMLELVGRLYERGHDPDWSALNPHGSFIELPSYPWDRQRYWPAIGPARSSSDGRIIAEAGNEGVRVLTLQLTGEDWLGDHRVGGVIVVPGAAYLVWARRAVAARGEEVEVRGLTIEGALTLAEHEQVEVQTVCHMVEPGVWDAEVLSLETAARQEGSSAGGSWVRHARARVIAKPPAAAEVGEPIAKLRQRCTEVLAGQVLYERMAAAGLRYGPAFQGLVELRLNPSASESLAELQTTEEVARGDALHPAWVDAAQHAVAPLLAAGRWLPVGVESLVVRAAVPKRALVHASLREPTQDDLGAREAVTDLRVLTEGGETVAIMRGLRLRRVDSQTATLDDLRLFEDTWIPAPAPAPASATTPRGAWLICGGEDELARTIANALRERGVDQVTRVDASATLTAAALEGATWVQLGSPALEQLWQPLHRIALVDAEPAAVVVVTRGAWSLPDHQGSVDPSARAAWGLGRTLRHELAAWDLSLIDLDPDPPIASVAAMIDHLLGPDDGERELALRAGQIWAARWRGAPIPPAPPQRIADAKDRAFRLWCAQPGDLGSLALRELERGELGHGEVEVAIEAAGVSFSDVLKAHGLYPGVNGPPPLGVECSGRIARLGPGVDAWSVGDPVVAILNGGGFGTHAITRASLLARRPKRLSPAAAATLPGVFLTAFHALVNLARIGPEDRVLIHSASGGVGQAAIQIALDAGATVYGTAGTDEKRALLLELGCEQAWSSRSHAWFQGLREATDGEGVDVVLNTLPGEDLRLGVEILRSGGRFLEIGRTDIYANKRLGMEVFRKNVAFFAVDIGEPALLASRALRESLRELVARVDAGRYQPLPFRTWPIERGAEALREMARGRHTGKLVLELPNPDPTPGQTTDRTDRIMLPVADSVELNLFGGTWLITGGTGALGLRCAQLLVNANAKRLVLVGRRPPSDAAQAQINAMRARGGEVEFAACDVADPSAVAQLVGAHEHELEGIIHCAGVLDDALLRDLDEARFARVIAAKVHGAQHLHELTRELPLMHFVMFSSLSGVLGSPGQGAYSLANAYLDGLAAARHAQGLPALSIAWGAWKDIGLAAADERRGARLARRGLPSLSPDAGIDLLGRLLASAVAPVHVSATPLDWPAYRSAQPEMGQTPRFALLEPGAAAKPAPTLSIEALFADAKGPRERRRSLERWVLDRAASVLGVSAAQVSHDQPLAELGLDSLMSLELRNQLQTLVDDKLPSTLLFTFPTIVALAGHLLELVTPAAPEALAPNPAAPAPAPSPATEPIEVDDASDDEIMAALLLELAEPMS</sequence>
<dbReference type="SMART" id="SM00829">
    <property type="entry name" value="PKS_ER"/>
    <property type="match status" value="1"/>
</dbReference>
<dbReference type="EMBL" id="JMCC02000080">
    <property type="protein sequence ID" value="KIG14079.1"/>
    <property type="molecule type" value="Genomic_DNA"/>
</dbReference>
<evidence type="ECO:0000259" key="10">
    <source>
        <dbReference type="PROSITE" id="PS52019"/>
    </source>
</evidence>